<dbReference type="GO" id="GO:0000226">
    <property type="term" value="P:microtubule cytoskeleton organization"/>
    <property type="evidence" value="ECO:0000318"/>
    <property type="project" value="GO_Central"/>
</dbReference>
<proteinExistence type="predicted"/>
<dbReference type="GO" id="GO:0005737">
    <property type="term" value="C:cytoplasm"/>
    <property type="evidence" value="ECO:0000318"/>
    <property type="project" value="GO_Central"/>
</dbReference>
<dbReference type="InterPro" id="IPR036249">
    <property type="entry name" value="Thioredoxin-like_sf"/>
</dbReference>
<reference evidence="3 4" key="1">
    <citation type="journal article" date="2014" name="Nat. Commun.">
        <title>Klebsormidium flaccidum genome reveals primary factors for plant terrestrial adaptation.</title>
        <authorList>
            <person name="Hori K."/>
            <person name="Maruyama F."/>
            <person name="Fujisawa T."/>
            <person name="Togashi T."/>
            <person name="Yamamoto N."/>
            <person name="Seo M."/>
            <person name="Sato S."/>
            <person name="Yamada T."/>
            <person name="Mori H."/>
            <person name="Tajima N."/>
            <person name="Moriyama T."/>
            <person name="Ikeuchi M."/>
            <person name="Watanabe M."/>
            <person name="Wada H."/>
            <person name="Kobayashi K."/>
            <person name="Saito M."/>
            <person name="Masuda T."/>
            <person name="Sasaki-Sekimoto Y."/>
            <person name="Mashiguchi K."/>
            <person name="Awai K."/>
            <person name="Shimojima M."/>
            <person name="Masuda S."/>
            <person name="Iwai M."/>
            <person name="Nobusawa T."/>
            <person name="Narise T."/>
            <person name="Kondo S."/>
            <person name="Saito H."/>
            <person name="Sato R."/>
            <person name="Murakawa M."/>
            <person name="Ihara Y."/>
            <person name="Oshima-Yamada Y."/>
            <person name="Ohtaka K."/>
            <person name="Satoh M."/>
            <person name="Sonobe K."/>
            <person name="Ishii M."/>
            <person name="Ohtani R."/>
            <person name="Kanamori-Sato M."/>
            <person name="Honoki R."/>
            <person name="Miyazaki D."/>
            <person name="Mochizuki H."/>
            <person name="Umetsu J."/>
            <person name="Higashi K."/>
            <person name="Shibata D."/>
            <person name="Kamiya Y."/>
            <person name="Sato N."/>
            <person name="Nakamura Y."/>
            <person name="Tabata S."/>
            <person name="Ida S."/>
            <person name="Kurokawa K."/>
            <person name="Ohta H."/>
        </authorList>
    </citation>
    <scope>NUCLEOTIDE SEQUENCE [LARGE SCALE GENOMIC DNA]</scope>
    <source>
        <strain evidence="3 4">NIES-2285</strain>
    </source>
</reference>
<dbReference type="OMA" id="CVIAFID"/>
<feature type="region of interest" description="Disordered" evidence="1">
    <location>
        <begin position="185"/>
        <end position="223"/>
    </location>
</feature>
<dbReference type="InterPro" id="IPR013766">
    <property type="entry name" value="Thioredoxin_domain"/>
</dbReference>
<evidence type="ECO:0000256" key="1">
    <source>
        <dbReference type="SAM" id="MobiDB-lite"/>
    </source>
</evidence>
<dbReference type="STRING" id="105231.A0A1Y1IRL4"/>
<dbReference type="CDD" id="cd02989">
    <property type="entry name" value="Phd_like_TxnDC9"/>
    <property type="match status" value="1"/>
</dbReference>
<keyword evidence="4" id="KW-1185">Reference proteome</keyword>
<dbReference type="EMBL" id="DF237708">
    <property type="protein sequence ID" value="GAQ91287.1"/>
    <property type="molecule type" value="Genomic_DNA"/>
</dbReference>
<dbReference type="SUPFAM" id="SSF52833">
    <property type="entry name" value="Thioredoxin-like"/>
    <property type="match status" value="1"/>
</dbReference>
<organism evidence="3 4">
    <name type="scientific">Klebsormidium nitens</name>
    <name type="common">Green alga</name>
    <name type="synonym">Ulothrix nitens</name>
    <dbReference type="NCBI Taxonomy" id="105231"/>
    <lineage>
        <taxon>Eukaryota</taxon>
        <taxon>Viridiplantae</taxon>
        <taxon>Streptophyta</taxon>
        <taxon>Klebsormidiophyceae</taxon>
        <taxon>Klebsormidiales</taxon>
        <taxon>Klebsormidiaceae</taxon>
        <taxon>Klebsormidium</taxon>
    </lineage>
</organism>
<evidence type="ECO:0000313" key="3">
    <source>
        <dbReference type="EMBL" id="GAQ91287.1"/>
    </source>
</evidence>
<dbReference type="AlphaFoldDB" id="A0A1Y1IRL4"/>
<dbReference type="Gene3D" id="3.40.30.10">
    <property type="entry name" value="Glutaredoxin"/>
    <property type="match status" value="1"/>
</dbReference>
<evidence type="ECO:0000259" key="2">
    <source>
        <dbReference type="Pfam" id="PF00085"/>
    </source>
</evidence>
<dbReference type="PANTHER" id="PTHR21148">
    <property type="entry name" value="THIOREDOXIN DOMAIN-CONTAINING PROTEIN 9"/>
    <property type="match status" value="1"/>
</dbReference>
<gene>
    <name evidence="3" type="ORF">KFL_007590010</name>
</gene>
<accession>A0A1Y1IRL4</accession>
<dbReference type="Pfam" id="PF00085">
    <property type="entry name" value="Thioredoxin"/>
    <property type="match status" value="1"/>
</dbReference>
<protein>
    <recommendedName>
        <fullName evidence="2">Thioredoxin domain-containing protein</fullName>
    </recommendedName>
</protein>
<sequence>MADMPAAIMQQVIENQVLTAAKAVEEHLDAQLDRLDKLDEDDIEAIRERRLAEMKRLAAKKQEWAAKGHGDYREIPTEKDFFSESKSSERVVCHFYRENWPCKVVDKHLSILAKEHLETKFVKLDAEKSPFLCERLRIFMLPTIAIIKNGKAEDYVVGFDELGGSDDFGTEVLEERLARTGVIFADGLGGDGASRRKAKGPSEEKRSIRKGGARDDGSDDDDE</sequence>
<dbReference type="Proteomes" id="UP000054558">
    <property type="component" value="Unassembled WGS sequence"/>
</dbReference>
<evidence type="ECO:0000313" key="4">
    <source>
        <dbReference type="Proteomes" id="UP000054558"/>
    </source>
</evidence>
<dbReference type="OrthoDB" id="10257948at2759"/>
<name>A0A1Y1IRL4_KLENI</name>
<feature type="compositionally biased region" description="Basic and acidic residues" evidence="1">
    <location>
        <begin position="200"/>
        <end position="216"/>
    </location>
</feature>
<feature type="domain" description="Thioredoxin" evidence="2">
    <location>
        <begin position="78"/>
        <end position="159"/>
    </location>
</feature>